<evidence type="ECO:0000256" key="10">
    <source>
        <dbReference type="HAMAP-Rule" id="MF_00165"/>
    </source>
</evidence>
<dbReference type="NCBIfam" id="TIGR00041">
    <property type="entry name" value="DTMP_kinase"/>
    <property type="match status" value="1"/>
</dbReference>
<comment type="function">
    <text evidence="10">Phosphorylation of dTMP to form dTDP in both de novo and salvage pathways of dTTP synthesis.</text>
</comment>
<feature type="domain" description="Thymidylate kinase-like" evidence="11">
    <location>
        <begin position="10"/>
        <end position="199"/>
    </location>
</feature>
<reference evidence="12 13" key="1">
    <citation type="submission" date="2024-06" db="EMBL/GenBank/DDBJ databases">
        <title>Genomic Encyclopedia of Type Strains, Phase IV (KMG-IV): sequencing the most valuable type-strain genomes for metagenomic binning, comparative biology and taxonomic classification.</title>
        <authorList>
            <person name="Goeker M."/>
        </authorList>
    </citation>
    <scope>NUCLEOTIDE SEQUENCE [LARGE SCALE GENOMIC DNA]</scope>
    <source>
        <strain evidence="12 13">DSM 26128</strain>
    </source>
</reference>
<dbReference type="HAMAP" id="MF_00165">
    <property type="entry name" value="Thymidylate_kinase"/>
    <property type="match status" value="1"/>
</dbReference>
<evidence type="ECO:0000256" key="9">
    <source>
        <dbReference type="ARBA" id="ARBA00048743"/>
    </source>
</evidence>
<dbReference type="InterPro" id="IPR039430">
    <property type="entry name" value="Thymidylate_kin-like_dom"/>
</dbReference>
<keyword evidence="6 10" id="KW-0547">Nucleotide-binding</keyword>
<evidence type="ECO:0000256" key="4">
    <source>
        <dbReference type="ARBA" id="ARBA00022679"/>
    </source>
</evidence>
<evidence type="ECO:0000256" key="8">
    <source>
        <dbReference type="ARBA" id="ARBA00022840"/>
    </source>
</evidence>
<accession>A0ABV2GD65</accession>
<evidence type="ECO:0000313" key="13">
    <source>
        <dbReference type="Proteomes" id="UP001549099"/>
    </source>
</evidence>
<evidence type="ECO:0000259" key="11">
    <source>
        <dbReference type="Pfam" id="PF02223"/>
    </source>
</evidence>
<comment type="catalytic activity">
    <reaction evidence="9 10">
        <text>dTMP + ATP = dTDP + ADP</text>
        <dbReference type="Rhea" id="RHEA:13517"/>
        <dbReference type="ChEBI" id="CHEBI:30616"/>
        <dbReference type="ChEBI" id="CHEBI:58369"/>
        <dbReference type="ChEBI" id="CHEBI:63528"/>
        <dbReference type="ChEBI" id="CHEBI:456216"/>
        <dbReference type="EC" id="2.7.4.9"/>
    </reaction>
</comment>
<keyword evidence="13" id="KW-1185">Reference proteome</keyword>
<keyword evidence="8 10" id="KW-0067">ATP-binding</keyword>
<gene>
    <name evidence="10" type="primary">tmk</name>
    <name evidence="12" type="ORF">ABID49_002121</name>
</gene>
<protein>
    <recommendedName>
        <fullName evidence="3 10">Thymidylate kinase</fullName>
        <ecNumber evidence="2 10">2.7.4.9</ecNumber>
    </recommendedName>
    <alternativeName>
        <fullName evidence="10">dTMP kinase</fullName>
    </alternativeName>
</protein>
<feature type="binding site" evidence="10">
    <location>
        <begin position="12"/>
        <end position="19"/>
    </location>
    <ligand>
        <name>ATP</name>
        <dbReference type="ChEBI" id="CHEBI:30616"/>
    </ligand>
</feature>
<comment type="caution">
    <text evidence="12">The sequence shown here is derived from an EMBL/GenBank/DDBJ whole genome shotgun (WGS) entry which is preliminary data.</text>
</comment>
<keyword evidence="5 10" id="KW-0545">Nucleotide biosynthesis</keyword>
<keyword evidence="7 10" id="KW-0418">Kinase</keyword>
<organism evidence="12 13">
    <name type="scientific">Bhargavaea ullalensis</name>
    <dbReference type="NCBI Taxonomy" id="1265685"/>
    <lineage>
        <taxon>Bacteria</taxon>
        <taxon>Bacillati</taxon>
        <taxon>Bacillota</taxon>
        <taxon>Bacilli</taxon>
        <taxon>Bacillales</taxon>
        <taxon>Caryophanaceae</taxon>
        <taxon>Bhargavaea</taxon>
    </lineage>
</organism>
<evidence type="ECO:0000256" key="1">
    <source>
        <dbReference type="ARBA" id="ARBA00009776"/>
    </source>
</evidence>
<dbReference type="InterPro" id="IPR018094">
    <property type="entry name" value="Thymidylate_kinase"/>
</dbReference>
<evidence type="ECO:0000256" key="7">
    <source>
        <dbReference type="ARBA" id="ARBA00022777"/>
    </source>
</evidence>
<name>A0ABV2GD65_9BACL</name>
<dbReference type="Pfam" id="PF02223">
    <property type="entry name" value="Thymidylate_kin"/>
    <property type="match status" value="1"/>
</dbReference>
<evidence type="ECO:0000256" key="5">
    <source>
        <dbReference type="ARBA" id="ARBA00022727"/>
    </source>
</evidence>
<keyword evidence="4 10" id="KW-0808">Transferase</keyword>
<dbReference type="InterPro" id="IPR027417">
    <property type="entry name" value="P-loop_NTPase"/>
</dbReference>
<dbReference type="GO" id="GO:0004798">
    <property type="term" value="F:dTMP kinase activity"/>
    <property type="evidence" value="ECO:0007669"/>
    <property type="project" value="UniProtKB-EC"/>
</dbReference>
<dbReference type="RefSeq" id="WP_354198053.1">
    <property type="nucleotide sequence ID" value="NZ_JBEPLW010000018.1"/>
</dbReference>
<dbReference type="EMBL" id="JBEPLW010000018">
    <property type="protein sequence ID" value="MET3576206.1"/>
    <property type="molecule type" value="Genomic_DNA"/>
</dbReference>
<dbReference type="PROSITE" id="PS01331">
    <property type="entry name" value="THYMIDYLATE_KINASE"/>
    <property type="match status" value="1"/>
</dbReference>
<comment type="similarity">
    <text evidence="1 10">Belongs to the thymidylate kinase family.</text>
</comment>
<dbReference type="PANTHER" id="PTHR10344:SF4">
    <property type="entry name" value="UMP-CMP KINASE 2, MITOCHONDRIAL"/>
    <property type="match status" value="1"/>
</dbReference>
<evidence type="ECO:0000256" key="3">
    <source>
        <dbReference type="ARBA" id="ARBA00017144"/>
    </source>
</evidence>
<proteinExistence type="inferred from homology"/>
<dbReference type="SUPFAM" id="SSF52540">
    <property type="entry name" value="P-loop containing nucleoside triphosphate hydrolases"/>
    <property type="match status" value="1"/>
</dbReference>
<dbReference type="InterPro" id="IPR018095">
    <property type="entry name" value="Thymidylate_kin_CS"/>
</dbReference>
<sequence length="210" mass="23319">MKKNGLFVTLEGPDGAGKTSVMEILAARLKETGKPFIQTREPGGIRISEMIREIILDQANTEMDARTEALLYAAARRQHLVQKIVPALQEGKIVLCDRFIDSSIAYQGAGRGIGTEEVREINRFAIGSTMPDLTILLDLSAEEGLARIARNKGREVNRLDSESLEFHRIVRAEYETIAETEPERVIRIDASGTLEETAEKAWASLKSRLP</sequence>
<dbReference type="PANTHER" id="PTHR10344">
    <property type="entry name" value="THYMIDYLATE KINASE"/>
    <property type="match status" value="1"/>
</dbReference>
<evidence type="ECO:0000256" key="2">
    <source>
        <dbReference type="ARBA" id="ARBA00012980"/>
    </source>
</evidence>
<dbReference type="Gene3D" id="3.40.50.300">
    <property type="entry name" value="P-loop containing nucleotide triphosphate hydrolases"/>
    <property type="match status" value="1"/>
</dbReference>
<dbReference type="CDD" id="cd01672">
    <property type="entry name" value="TMPK"/>
    <property type="match status" value="1"/>
</dbReference>
<dbReference type="Proteomes" id="UP001549099">
    <property type="component" value="Unassembled WGS sequence"/>
</dbReference>
<evidence type="ECO:0000256" key="6">
    <source>
        <dbReference type="ARBA" id="ARBA00022741"/>
    </source>
</evidence>
<evidence type="ECO:0000313" key="12">
    <source>
        <dbReference type="EMBL" id="MET3576206.1"/>
    </source>
</evidence>
<dbReference type="EC" id="2.7.4.9" evidence="2 10"/>